<dbReference type="InterPro" id="IPR011250">
    <property type="entry name" value="OMP/PagP_B-barrel"/>
</dbReference>
<evidence type="ECO:0000313" key="2">
    <source>
        <dbReference type="EMBL" id="MFC3679706.1"/>
    </source>
</evidence>
<dbReference type="InterPro" id="IPR005618">
    <property type="entry name" value="OMPW"/>
</dbReference>
<comment type="caution">
    <text evidence="2">The sequence shown here is derived from an EMBL/GenBank/DDBJ whole genome shotgun (WGS) entry which is preliminary data.</text>
</comment>
<evidence type="ECO:0000313" key="3">
    <source>
        <dbReference type="Proteomes" id="UP001595722"/>
    </source>
</evidence>
<proteinExistence type="predicted"/>
<dbReference type="Pfam" id="PF03922">
    <property type="entry name" value="OmpW"/>
    <property type="match status" value="1"/>
</dbReference>
<name>A0ABV7VQ94_9GAMM</name>
<accession>A0ABV7VQ94</accession>
<dbReference type="RefSeq" id="WP_376865462.1">
    <property type="nucleotide sequence ID" value="NZ_JBHRYB010000005.1"/>
</dbReference>
<protein>
    <submittedName>
        <fullName evidence="2">OmpW family protein</fullName>
    </submittedName>
</protein>
<dbReference type="Gene3D" id="2.40.160.20">
    <property type="match status" value="1"/>
</dbReference>
<feature type="signal peptide" evidence="1">
    <location>
        <begin position="1"/>
        <end position="21"/>
    </location>
</feature>
<dbReference type="EMBL" id="JBHRYB010000005">
    <property type="protein sequence ID" value="MFC3679706.1"/>
    <property type="molecule type" value="Genomic_DNA"/>
</dbReference>
<evidence type="ECO:0000256" key="1">
    <source>
        <dbReference type="SAM" id="SignalP"/>
    </source>
</evidence>
<dbReference type="PANTHER" id="PTHR36920:SF1">
    <property type="entry name" value="OUTER MEMBRANE PROTEIN W"/>
    <property type="match status" value="1"/>
</dbReference>
<organism evidence="2 3">
    <name type="scientific">Bacterioplanoides pacificum</name>
    <dbReference type="NCBI Taxonomy" id="1171596"/>
    <lineage>
        <taxon>Bacteria</taxon>
        <taxon>Pseudomonadati</taxon>
        <taxon>Pseudomonadota</taxon>
        <taxon>Gammaproteobacteria</taxon>
        <taxon>Oceanospirillales</taxon>
        <taxon>Oceanospirillaceae</taxon>
        <taxon>Bacterioplanoides</taxon>
    </lineage>
</organism>
<keyword evidence="3" id="KW-1185">Reference proteome</keyword>
<dbReference type="PANTHER" id="PTHR36920">
    <property type="match status" value="1"/>
</dbReference>
<keyword evidence="1" id="KW-0732">Signal</keyword>
<dbReference type="SUPFAM" id="SSF56925">
    <property type="entry name" value="OMPA-like"/>
    <property type="match status" value="1"/>
</dbReference>
<dbReference type="Proteomes" id="UP001595722">
    <property type="component" value="Unassembled WGS sequence"/>
</dbReference>
<feature type="chain" id="PRO_5045652377" evidence="1">
    <location>
        <begin position="22"/>
        <end position="196"/>
    </location>
</feature>
<reference evidence="3" key="1">
    <citation type="journal article" date="2019" name="Int. J. Syst. Evol. Microbiol.">
        <title>The Global Catalogue of Microorganisms (GCM) 10K type strain sequencing project: providing services to taxonomists for standard genome sequencing and annotation.</title>
        <authorList>
            <consortium name="The Broad Institute Genomics Platform"/>
            <consortium name="The Broad Institute Genome Sequencing Center for Infectious Disease"/>
            <person name="Wu L."/>
            <person name="Ma J."/>
        </authorList>
    </citation>
    <scope>NUCLEOTIDE SEQUENCE [LARGE SCALE GENOMIC DNA]</scope>
    <source>
        <strain evidence="3">KCTC 42424</strain>
    </source>
</reference>
<gene>
    <name evidence="2" type="ORF">ACFOMG_06235</name>
</gene>
<sequence length="196" mass="21020">MKLLKTLLASAVAVAAMPALAYDAGDIIVKAGVVNVNPKEDNIDVGGAYAQIGDDTQLGVTATYMVMPQVGVEVLAATPFSHDVKLNGNKIADTKHLPPTVSAQYYLLDPASKLQPYVGLGVNHTFFFDESDDLKLKKSWGLSYSAGLNYDIDDQFMANVAVWKMDIDSELSSNGNKVADVEIDPLVFMVGAGMKF</sequence>